<feature type="domain" description="4Fe-4S ferredoxin-type" evidence="9">
    <location>
        <begin position="359"/>
        <end position="388"/>
    </location>
</feature>
<comment type="subunit">
    <text evidence="8">The complex is composed of six subunits: RnfA, RnfB, RnfC, RnfD, RnfE and RnfG.</text>
</comment>
<dbReference type="InterPro" id="IPR011538">
    <property type="entry name" value="Nuo51_FMN-bd"/>
</dbReference>
<dbReference type="GO" id="GO:0046872">
    <property type="term" value="F:metal ion binding"/>
    <property type="evidence" value="ECO:0007669"/>
    <property type="project" value="UniProtKB-KW"/>
</dbReference>
<dbReference type="Pfam" id="PF01512">
    <property type="entry name" value="Complex1_51K"/>
    <property type="match status" value="1"/>
</dbReference>
<keyword evidence="6 8" id="KW-0408">Iron</keyword>
<name>A0A173R9U0_9FIRM</name>
<dbReference type="InterPro" id="IPR017900">
    <property type="entry name" value="4Fe4S_Fe_S_CS"/>
</dbReference>
<sequence>MGLKTFKGGVHPYEGKELAKDAPIVEVLPKGDLVYPLSQHIGAPASPIVAKGDRVLKGQKIAEAGGFVSSPIYASASGTVKAIEPRRVAVGDMVNSIVIENDGAFEEVSYTPCEDVTTLSKEEIIGKVKEAGVVGMGGAGFPTHVKLSPKEPEKIEYIIANCAECEPYLTADYRRMLENPEELIGGMKIILQIFDKAKGVFGIENNKPDCIEKLQELVKDEPRIEVCPLETKYPQGGERQLIYAVTGRSINSKMLPADAGCIVDNVETIIAIYNAVKLGKPVTNRISTITGDAVEHPGNFLYNIGTSYQELVDAAGGFKVQPEKIISGGPMMGFAMFGLDVPTTKTSSSLLCMSQDEVAAAEKLQTACINCGRCVEACPEQLIPSRLAKFSDKGLSEEFEKWHGLECVECGSCSFACPAKRQLAQSIKTMKKQVLAAKRKK</sequence>
<dbReference type="EMBL" id="CYXZ01000002">
    <property type="protein sequence ID" value="CUM74754.1"/>
    <property type="molecule type" value="Genomic_DNA"/>
</dbReference>
<organism evidence="10 11">
    <name type="scientific">Roseburia intestinalis</name>
    <dbReference type="NCBI Taxonomy" id="166486"/>
    <lineage>
        <taxon>Bacteria</taxon>
        <taxon>Bacillati</taxon>
        <taxon>Bacillota</taxon>
        <taxon>Clostridia</taxon>
        <taxon>Lachnospirales</taxon>
        <taxon>Lachnospiraceae</taxon>
        <taxon>Roseburia</taxon>
    </lineage>
</organism>
<gene>
    <name evidence="8 10" type="primary">rnfC</name>
    <name evidence="10" type="ORF">ERS852572_00266</name>
</gene>
<proteinExistence type="inferred from homology"/>
<dbReference type="OrthoDB" id="9767754at2"/>
<dbReference type="PaxDb" id="166486-ERS852572_00266"/>
<reference evidence="10 11" key="1">
    <citation type="submission" date="2015-09" db="EMBL/GenBank/DDBJ databases">
        <authorList>
            <consortium name="Pathogen Informatics"/>
        </authorList>
    </citation>
    <scope>NUCLEOTIDE SEQUENCE [LARGE SCALE GENOMIC DNA]</scope>
    <source>
        <strain evidence="10 11">2789STDY5834960</strain>
    </source>
</reference>
<keyword evidence="8" id="KW-1003">Cell membrane</keyword>
<dbReference type="NCBIfam" id="NF003454">
    <property type="entry name" value="PRK05035.1"/>
    <property type="match status" value="1"/>
</dbReference>
<feature type="binding site" evidence="8">
    <location>
        <position position="413"/>
    </location>
    <ligand>
        <name>[4Fe-4S] cluster</name>
        <dbReference type="ChEBI" id="CHEBI:49883"/>
        <label>2</label>
    </ligand>
</feature>
<dbReference type="InterPro" id="IPR010208">
    <property type="entry name" value="Ion_transpt_RnfC/RsxC"/>
</dbReference>
<evidence type="ECO:0000256" key="8">
    <source>
        <dbReference type="HAMAP-Rule" id="MF_00461"/>
    </source>
</evidence>
<dbReference type="GO" id="GO:0051539">
    <property type="term" value="F:4 iron, 4 sulfur cluster binding"/>
    <property type="evidence" value="ECO:0007669"/>
    <property type="project" value="UniProtKB-KW"/>
</dbReference>
<dbReference type="SUPFAM" id="SSF46548">
    <property type="entry name" value="alpha-helical ferredoxin"/>
    <property type="match status" value="1"/>
</dbReference>
<keyword evidence="4 8" id="KW-0677">Repeat</keyword>
<feature type="binding site" evidence="8">
    <location>
        <position position="368"/>
    </location>
    <ligand>
        <name>[4Fe-4S] cluster</name>
        <dbReference type="ChEBI" id="CHEBI:49883"/>
        <label>1</label>
    </ligand>
</feature>
<feature type="binding site" evidence="8">
    <location>
        <position position="378"/>
    </location>
    <ligand>
        <name>[4Fe-4S] cluster</name>
        <dbReference type="ChEBI" id="CHEBI:49883"/>
        <label>2</label>
    </ligand>
</feature>
<evidence type="ECO:0000313" key="11">
    <source>
        <dbReference type="Proteomes" id="UP000095350"/>
    </source>
</evidence>
<dbReference type="Gene3D" id="3.30.70.20">
    <property type="match status" value="1"/>
</dbReference>
<dbReference type="EC" id="7.-.-.-" evidence="8"/>
<dbReference type="PANTHER" id="PTHR43034:SF2">
    <property type="entry name" value="ION-TRANSLOCATING OXIDOREDUCTASE COMPLEX SUBUNIT C"/>
    <property type="match status" value="1"/>
</dbReference>
<dbReference type="Gene3D" id="3.40.50.11540">
    <property type="entry name" value="NADH-ubiquinone oxidoreductase 51kDa subunit"/>
    <property type="match status" value="1"/>
</dbReference>
<protein>
    <recommendedName>
        <fullName evidence="8">Ion-translocating oxidoreductase complex subunit C</fullName>
        <ecNumber evidence="8">7.-.-.-</ecNumber>
    </recommendedName>
    <alternativeName>
        <fullName evidence="8">Rnf electron transport complex subunit C</fullName>
    </alternativeName>
</protein>
<feature type="binding site" evidence="8">
    <location>
        <position position="371"/>
    </location>
    <ligand>
        <name>[4Fe-4S] cluster</name>
        <dbReference type="ChEBI" id="CHEBI:49883"/>
        <label>1</label>
    </ligand>
</feature>
<comment type="similarity">
    <text evidence="8">Belongs to the 4Fe4S bacterial-type ferredoxin family. RnfC subfamily.</text>
</comment>
<dbReference type="InterPro" id="IPR017896">
    <property type="entry name" value="4Fe4S_Fe-S-bd"/>
</dbReference>
<keyword evidence="5 8" id="KW-0249">Electron transport</keyword>
<feature type="binding site" evidence="8">
    <location>
        <position position="407"/>
    </location>
    <ligand>
        <name>[4Fe-4S] cluster</name>
        <dbReference type="ChEBI" id="CHEBI:49883"/>
        <label>2</label>
    </ligand>
</feature>
<comment type="function">
    <text evidence="8">Part of a membrane-bound complex that couples electron transfer with translocation of ions across the membrane.</text>
</comment>
<dbReference type="Proteomes" id="UP000095350">
    <property type="component" value="Unassembled WGS sequence"/>
</dbReference>
<evidence type="ECO:0000256" key="5">
    <source>
        <dbReference type="ARBA" id="ARBA00022982"/>
    </source>
</evidence>
<evidence type="ECO:0000256" key="1">
    <source>
        <dbReference type="ARBA" id="ARBA00022448"/>
    </source>
</evidence>
<evidence type="ECO:0000256" key="3">
    <source>
        <dbReference type="ARBA" id="ARBA00022723"/>
    </source>
</evidence>
<keyword evidence="2 8" id="KW-0004">4Fe-4S</keyword>
<evidence type="ECO:0000256" key="7">
    <source>
        <dbReference type="ARBA" id="ARBA00023014"/>
    </source>
</evidence>
<evidence type="ECO:0000256" key="4">
    <source>
        <dbReference type="ARBA" id="ARBA00022737"/>
    </source>
</evidence>
<evidence type="ECO:0000313" key="10">
    <source>
        <dbReference type="EMBL" id="CUM74754.1"/>
    </source>
</evidence>
<keyword evidence="8" id="KW-1278">Translocase</keyword>
<dbReference type="NCBIfam" id="TIGR01945">
    <property type="entry name" value="rnfC"/>
    <property type="match status" value="1"/>
</dbReference>
<keyword evidence="8" id="KW-0472">Membrane</keyword>
<dbReference type="InterPro" id="IPR019554">
    <property type="entry name" value="Soluble_ligand-bd"/>
</dbReference>
<accession>A0A173R9U0</accession>
<dbReference type="AlphaFoldDB" id="A0A173R9U0"/>
<dbReference type="Pfam" id="PF12838">
    <property type="entry name" value="Fer4_7"/>
    <property type="match status" value="1"/>
</dbReference>
<evidence type="ECO:0000256" key="6">
    <source>
        <dbReference type="ARBA" id="ARBA00023004"/>
    </source>
</evidence>
<feature type="binding site" evidence="8">
    <location>
        <position position="417"/>
    </location>
    <ligand>
        <name>[4Fe-4S] cluster</name>
        <dbReference type="ChEBI" id="CHEBI:49883"/>
        <label>1</label>
    </ligand>
</feature>
<feature type="binding site" evidence="8">
    <location>
        <position position="374"/>
    </location>
    <ligand>
        <name>[4Fe-4S] cluster</name>
        <dbReference type="ChEBI" id="CHEBI:49883"/>
        <label>1</label>
    </ligand>
</feature>
<dbReference type="SUPFAM" id="SSF142019">
    <property type="entry name" value="Nqo1 FMN-binding domain-like"/>
    <property type="match status" value="1"/>
</dbReference>
<dbReference type="PROSITE" id="PS51379">
    <property type="entry name" value="4FE4S_FER_2"/>
    <property type="match status" value="1"/>
</dbReference>
<keyword evidence="1 8" id="KW-0813">Transport</keyword>
<comment type="subcellular location">
    <subcellularLocation>
        <location evidence="8">Cell membrane</location>
        <topology evidence="8">Peripheral membrane protein</topology>
    </subcellularLocation>
</comment>
<dbReference type="PROSITE" id="PS00198">
    <property type="entry name" value="4FE4S_FER_1"/>
    <property type="match status" value="2"/>
</dbReference>
<dbReference type="InterPro" id="IPR026902">
    <property type="entry name" value="RnfC_N"/>
</dbReference>
<keyword evidence="7 8" id="KW-0411">Iron-sulfur</keyword>
<dbReference type="PANTHER" id="PTHR43034">
    <property type="entry name" value="ION-TRANSLOCATING OXIDOREDUCTASE COMPLEX SUBUNIT C"/>
    <property type="match status" value="1"/>
</dbReference>
<dbReference type="GO" id="GO:0005886">
    <property type="term" value="C:plasma membrane"/>
    <property type="evidence" value="ECO:0007669"/>
    <property type="project" value="UniProtKB-SubCell"/>
</dbReference>
<keyword evidence="3 8" id="KW-0479">Metal-binding</keyword>
<dbReference type="GO" id="GO:0022900">
    <property type="term" value="P:electron transport chain"/>
    <property type="evidence" value="ECO:0007669"/>
    <property type="project" value="UniProtKB-UniRule"/>
</dbReference>
<comment type="cofactor">
    <cofactor evidence="8">
        <name>[4Fe-4S] cluster</name>
        <dbReference type="ChEBI" id="CHEBI:49883"/>
    </cofactor>
    <text evidence="8">Binds 2 [4Fe-4S] clusters per subunit.</text>
</comment>
<feature type="binding site" evidence="8">
    <location>
        <position position="410"/>
    </location>
    <ligand>
        <name>[4Fe-4S] cluster</name>
        <dbReference type="ChEBI" id="CHEBI:49883"/>
        <label>2</label>
    </ligand>
</feature>
<dbReference type="InterPro" id="IPR037225">
    <property type="entry name" value="Nuo51_FMN-bd_sf"/>
</dbReference>
<evidence type="ECO:0000256" key="2">
    <source>
        <dbReference type="ARBA" id="ARBA00022485"/>
    </source>
</evidence>
<dbReference type="Pfam" id="PF10531">
    <property type="entry name" value="SLBB"/>
    <property type="match status" value="1"/>
</dbReference>
<evidence type="ECO:0000259" key="9">
    <source>
        <dbReference type="PROSITE" id="PS51379"/>
    </source>
</evidence>
<dbReference type="STRING" id="166486.ERS852572_00266"/>
<dbReference type="GO" id="GO:0009055">
    <property type="term" value="F:electron transfer activity"/>
    <property type="evidence" value="ECO:0007669"/>
    <property type="project" value="InterPro"/>
</dbReference>
<dbReference type="HAMAP" id="MF_00461">
    <property type="entry name" value="RsxC_RnfC"/>
    <property type="match status" value="1"/>
</dbReference>
<dbReference type="RefSeq" id="WP_055193122.1">
    <property type="nucleotide sequence ID" value="NZ_CABIYH010000002.1"/>
</dbReference>
<dbReference type="Pfam" id="PF13375">
    <property type="entry name" value="RnfC_N"/>
    <property type="match status" value="1"/>
</dbReference>